<dbReference type="AlphaFoldDB" id="A0A6C0CJD0"/>
<keyword evidence="1" id="KW-1133">Transmembrane helix</keyword>
<protein>
    <submittedName>
        <fullName evidence="2">Uncharacterized protein</fullName>
    </submittedName>
</protein>
<organism evidence="2">
    <name type="scientific">viral metagenome</name>
    <dbReference type="NCBI Taxonomy" id="1070528"/>
    <lineage>
        <taxon>unclassified sequences</taxon>
        <taxon>metagenomes</taxon>
        <taxon>organismal metagenomes</taxon>
    </lineage>
</organism>
<keyword evidence="1" id="KW-0812">Transmembrane</keyword>
<feature type="transmembrane region" description="Helical" evidence="1">
    <location>
        <begin position="129"/>
        <end position="149"/>
    </location>
</feature>
<dbReference type="EMBL" id="MN739428">
    <property type="protein sequence ID" value="QHT04403.1"/>
    <property type="molecule type" value="Genomic_DNA"/>
</dbReference>
<evidence type="ECO:0000313" key="2">
    <source>
        <dbReference type="EMBL" id="QHT04403.1"/>
    </source>
</evidence>
<proteinExistence type="predicted"/>
<keyword evidence="1" id="KW-0472">Membrane</keyword>
<feature type="transmembrane region" description="Helical" evidence="1">
    <location>
        <begin position="20"/>
        <end position="37"/>
    </location>
</feature>
<name>A0A6C0CJD0_9ZZZZ</name>
<sequence length="151" mass="18477">MKKKNILKRKYKVIIYMKYFTSAMNIFIFVVILSFTLDNVLFECSIPSVYTFINNFIHHIISMYLWFGSIIFGKYKYHLLFLGIVLTFQYFNKWKCPITLEYNKQCGFHVSENHKDIIYWINKNIFSHFPYYTFLKLLVLYDIFNILMYNK</sequence>
<reference evidence="2" key="1">
    <citation type="journal article" date="2020" name="Nature">
        <title>Giant virus diversity and host interactions through global metagenomics.</title>
        <authorList>
            <person name="Schulz F."/>
            <person name="Roux S."/>
            <person name="Paez-Espino D."/>
            <person name="Jungbluth S."/>
            <person name="Walsh D.A."/>
            <person name="Denef V.J."/>
            <person name="McMahon K.D."/>
            <person name="Konstantinidis K.T."/>
            <person name="Eloe-Fadrosh E.A."/>
            <person name="Kyrpides N.C."/>
            <person name="Woyke T."/>
        </authorList>
    </citation>
    <scope>NUCLEOTIDE SEQUENCE</scope>
    <source>
        <strain evidence="2">GVMAG-M-3300021185-45</strain>
    </source>
</reference>
<evidence type="ECO:0000256" key="1">
    <source>
        <dbReference type="SAM" id="Phobius"/>
    </source>
</evidence>
<accession>A0A6C0CJD0</accession>
<feature type="transmembrane region" description="Helical" evidence="1">
    <location>
        <begin position="49"/>
        <end position="68"/>
    </location>
</feature>